<gene>
    <name evidence="2" type="ORF">C0630_18210</name>
</gene>
<evidence type="ECO:0000313" key="2">
    <source>
        <dbReference type="EMBL" id="PLX59844.1"/>
    </source>
</evidence>
<dbReference type="STRING" id="1111735.GCA_000428045_03151"/>
<evidence type="ECO:0000313" key="3">
    <source>
        <dbReference type="Proteomes" id="UP000235015"/>
    </source>
</evidence>
<dbReference type="Gene3D" id="3.40.50.150">
    <property type="entry name" value="Vaccinia Virus protein VP39"/>
    <property type="match status" value="1"/>
</dbReference>
<evidence type="ECO:0000259" key="1">
    <source>
        <dbReference type="Pfam" id="PF08241"/>
    </source>
</evidence>
<dbReference type="Pfam" id="PF08241">
    <property type="entry name" value="Methyltransf_11"/>
    <property type="match status" value="1"/>
</dbReference>
<reference evidence="2 3" key="1">
    <citation type="submission" date="2017-11" db="EMBL/GenBank/DDBJ databases">
        <title>Genome-resolved metagenomics identifies genetic mobility, metabolic interactions, and unexpected diversity in perchlorate-reducing communities.</title>
        <authorList>
            <person name="Barnum T.P."/>
            <person name="Figueroa I.A."/>
            <person name="Carlstrom C.I."/>
            <person name="Lucas L.N."/>
            <person name="Engelbrektson A.L."/>
            <person name="Coates J.D."/>
        </authorList>
    </citation>
    <scope>NUCLEOTIDE SEQUENCE [LARGE SCALE GENOMIC DNA]</scope>
    <source>
        <strain evidence="2">BM301</strain>
    </source>
</reference>
<name>A0A2N6CRY1_9GAMM</name>
<accession>A0A2N6CRY1</accession>
<dbReference type="AlphaFoldDB" id="A0A2N6CRY1"/>
<protein>
    <submittedName>
        <fullName evidence="2">Class I SAM-dependent methyltransferase</fullName>
    </submittedName>
</protein>
<feature type="domain" description="Methyltransferase type 11" evidence="1">
    <location>
        <begin position="47"/>
        <end position="103"/>
    </location>
</feature>
<dbReference type="GO" id="GO:0032259">
    <property type="term" value="P:methylation"/>
    <property type="evidence" value="ECO:0007669"/>
    <property type="project" value="UniProtKB-KW"/>
</dbReference>
<sequence length="231" mass="26561">MEQASLECLLAECFGYYLLQVGCLGLQLDPLRMSRIKSQVVLVPKGEDAFGNQCVVGDPQHLPVASDSIDTVLLPHTLDFSRNPHQLLREVERVLIPEGHVIIVGFNPWSLWGIWRLLRMRGKQVPWCGHFISAWRVHDWLSLLGFEIKAEQGVMFRPPLRHERMMQRLGFLERIGGRFWSPMSGAYVILAVKRVSRLTPIKPAWKLRHRRIRGSMAEPTANNIRHTRSSE</sequence>
<dbReference type="SUPFAM" id="SSF53335">
    <property type="entry name" value="S-adenosyl-L-methionine-dependent methyltransferases"/>
    <property type="match status" value="1"/>
</dbReference>
<dbReference type="InterPro" id="IPR013216">
    <property type="entry name" value="Methyltransf_11"/>
</dbReference>
<organism evidence="2 3">
    <name type="scientific">Sedimenticola selenatireducens</name>
    <dbReference type="NCBI Taxonomy" id="191960"/>
    <lineage>
        <taxon>Bacteria</taxon>
        <taxon>Pseudomonadati</taxon>
        <taxon>Pseudomonadota</taxon>
        <taxon>Gammaproteobacteria</taxon>
        <taxon>Chromatiales</taxon>
        <taxon>Sedimenticolaceae</taxon>
        <taxon>Sedimenticola</taxon>
    </lineage>
</organism>
<dbReference type="Proteomes" id="UP000235015">
    <property type="component" value="Unassembled WGS sequence"/>
</dbReference>
<dbReference type="InterPro" id="IPR029063">
    <property type="entry name" value="SAM-dependent_MTases_sf"/>
</dbReference>
<keyword evidence="2" id="KW-0489">Methyltransferase</keyword>
<dbReference type="EMBL" id="PKUN01000030">
    <property type="protein sequence ID" value="PLX59844.1"/>
    <property type="molecule type" value="Genomic_DNA"/>
</dbReference>
<comment type="caution">
    <text evidence="2">The sequence shown here is derived from an EMBL/GenBank/DDBJ whole genome shotgun (WGS) entry which is preliminary data.</text>
</comment>
<proteinExistence type="predicted"/>
<keyword evidence="2" id="KW-0808">Transferase</keyword>
<dbReference type="GO" id="GO:0008757">
    <property type="term" value="F:S-adenosylmethionine-dependent methyltransferase activity"/>
    <property type="evidence" value="ECO:0007669"/>
    <property type="project" value="InterPro"/>
</dbReference>